<feature type="domain" description="NADP-dependent oxidoreductase" evidence="4">
    <location>
        <begin position="44"/>
        <end position="342"/>
    </location>
</feature>
<reference evidence="6" key="1">
    <citation type="submission" date="2016-10" db="EMBL/GenBank/DDBJ databases">
        <authorList>
            <person name="Varghese N."/>
            <person name="Submissions S."/>
        </authorList>
    </citation>
    <scope>NUCLEOTIDE SEQUENCE [LARGE SCALE GENOMIC DNA]</scope>
    <source>
        <strain evidence="6">DSM 22002</strain>
    </source>
</reference>
<accession>A0A1G8D480</accession>
<evidence type="ECO:0000256" key="3">
    <source>
        <dbReference type="ARBA" id="ARBA00023002"/>
    </source>
</evidence>
<dbReference type="STRING" id="399736.SAMN04489720_1507"/>
<evidence type="ECO:0000313" key="5">
    <source>
        <dbReference type="EMBL" id="SDH52363.1"/>
    </source>
</evidence>
<dbReference type="InterPro" id="IPR023210">
    <property type="entry name" value="NADP_OxRdtase_dom"/>
</dbReference>
<keyword evidence="6" id="KW-1185">Reference proteome</keyword>
<dbReference type="Gene3D" id="3.20.20.100">
    <property type="entry name" value="NADP-dependent oxidoreductase domain"/>
    <property type="match status" value="1"/>
</dbReference>
<gene>
    <name evidence="5" type="ORF">SAMN04489720_1507</name>
</gene>
<dbReference type="NCBIfam" id="NF007388">
    <property type="entry name" value="PRK09912.1"/>
    <property type="match status" value="1"/>
</dbReference>
<dbReference type="PANTHER" id="PTHR43150:SF4">
    <property type="entry name" value="L-GLYCERALDEHYDE 3-PHOSPHATE REDUCTASE"/>
    <property type="match status" value="1"/>
</dbReference>
<dbReference type="AlphaFoldDB" id="A0A1G8D480"/>
<comment type="similarity">
    <text evidence="1">Belongs to the shaker potassium channel beta subunit family.</text>
</comment>
<dbReference type="InterPro" id="IPR036812">
    <property type="entry name" value="NAD(P)_OxRdtase_dom_sf"/>
</dbReference>
<keyword evidence="2" id="KW-0521">NADP</keyword>
<dbReference type="Pfam" id="PF00248">
    <property type="entry name" value="Aldo_ket_red"/>
    <property type="match status" value="1"/>
</dbReference>
<dbReference type="PANTHER" id="PTHR43150">
    <property type="entry name" value="HYPERKINETIC, ISOFORM M"/>
    <property type="match status" value="1"/>
</dbReference>
<dbReference type="GO" id="GO:0016491">
    <property type="term" value="F:oxidoreductase activity"/>
    <property type="evidence" value="ECO:0007669"/>
    <property type="project" value="UniProtKB-KW"/>
</dbReference>
<proteinExistence type="inferred from homology"/>
<protein>
    <submittedName>
        <fullName evidence="5">L-glyceraldehyde 3-phosphate reductase</fullName>
    </submittedName>
</protein>
<evidence type="ECO:0000313" key="6">
    <source>
        <dbReference type="Proteomes" id="UP000198822"/>
    </source>
</evidence>
<evidence type="ECO:0000256" key="2">
    <source>
        <dbReference type="ARBA" id="ARBA00022857"/>
    </source>
</evidence>
<dbReference type="RefSeq" id="WP_231945197.1">
    <property type="nucleotide sequence ID" value="NZ_LT629695.1"/>
</dbReference>
<dbReference type="EMBL" id="LT629695">
    <property type="protein sequence ID" value="SDH52363.1"/>
    <property type="molecule type" value="Genomic_DNA"/>
</dbReference>
<evidence type="ECO:0000256" key="1">
    <source>
        <dbReference type="ARBA" id="ARBA00006515"/>
    </source>
</evidence>
<name>A0A1G8D480_9MICO</name>
<dbReference type="GO" id="GO:0051596">
    <property type="term" value="P:methylglyoxal catabolic process"/>
    <property type="evidence" value="ECO:0007669"/>
    <property type="project" value="TreeGrafter"/>
</dbReference>
<dbReference type="Proteomes" id="UP000198822">
    <property type="component" value="Chromosome I"/>
</dbReference>
<sequence length="358" mass="39378">MSDDAPRWNPETFELHRPYTAAPDRYAVDRYRQVGTSGLYLPAISLGLWWNFGDNIPFDDQRALLRHAFDRGITHFDLANNYGPPPGTAETNFGRMLREDLGRYRDELIISSKAGYPMWPGPYGSWGSRKYILASAEQSLTRMGIDYVDVFYSHRADPVTPLEETIGALDTLVRQGKALYVGISSYSAERTAEAHAIAERLGTPLVIHQPAYSMLNRWVEDGLTDALRSAGMGAIAFTPLAQGLLTGKYLGDGTAERRMQRGSLSSKPLPDETVAILNAVNDVARERGQSLAQLALQWVLRDDVVTSALIGASRPEQIDENLAALDAPALTADELARIDAAVEGVDVGLKAWQESANR</sequence>
<organism evidence="5 6">
    <name type="scientific">Agrococcus jejuensis</name>
    <dbReference type="NCBI Taxonomy" id="399736"/>
    <lineage>
        <taxon>Bacteria</taxon>
        <taxon>Bacillati</taxon>
        <taxon>Actinomycetota</taxon>
        <taxon>Actinomycetes</taxon>
        <taxon>Micrococcales</taxon>
        <taxon>Microbacteriaceae</taxon>
        <taxon>Agrococcus</taxon>
    </lineage>
</organism>
<dbReference type="SUPFAM" id="SSF51430">
    <property type="entry name" value="NAD(P)-linked oxidoreductase"/>
    <property type="match status" value="1"/>
</dbReference>
<dbReference type="InterPro" id="IPR005399">
    <property type="entry name" value="K_chnl_volt-dep_bsu_KCNAB-rel"/>
</dbReference>
<keyword evidence="3" id="KW-0560">Oxidoreductase</keyword>
<evidence type="ECO:0000259" key="4">
    <source>
        <dbReference type="Pfam" id="PF00248"/>
    </source>
</evidence>